<dbReference type="PRINTS" id="PR01145">
    <property type="entry name" value="TSHRECEPTOR"/>
</dbReference>
<keyword evidence="2" id="KW-1003">Cell membrane</keyword>
<keyword evidence="4" id="KW-0297">G-protein coupled receptor</keyword>
<comment type="subcellular location">
    <subcellularLocation>
        <location evidence="1">Cell membrane</location>
        <topology evidence="1">Multi-pass membrane protein</topology>
    </subcellularLocation>
</comment>
<keyword evidence="10" id="KW-1185">Reference proteome</keyword>
<dbReference type="EMBL" id="KZ513654">
    <property type="protein sequence ID" value="PKU30964.1"/>
    <property type="molecule type" value="Genomic_DNA"/>
</dbReference>
<sequence>MNYLHKNKYLEVINDDAFLGVHSGPTLLLKTADILLEVDCESEQIITKTGFVRILEYLTCNQSSSHSFRKRRSAKTLRGPFYKDYAEEYTDHTDSVYDKNTKFTNFHENSHYYIFLEEHGEGNLGFGQELKNPQMEDVQTFDSHYDYPICGGNEDVICTPEPDEFNPCEDIMGYQFLRIVVWFVNLLAILGQSTITTP</sequence>
<evidence type="ECO:0000256" key="7">
    <source>
        <dbReference type="ARBA" id="ARBA00023180"/>
    </source>
</evidence>
<dbReference type="PANTHER" id="PTHR24372:SF0">
    <property type="entry name" value="THYROTROPIN RECEPTOR"/>
    <property type="match status" value="1"/>
</dbReference>
<dbReference type="PANTHER" id="PTHR24372">
    <property type="entry name" value="GLYCOPROTEIN HORMONE RECEPTOR"/>
    <property type="match status" value="1"/>
</dbReference>
<evidence type="ECO:0000256" key="5">
    <source>
        <dbReference type="ARBA" id="ARBA00023157"/>
    </source>
</evidence>
<keyword evidence="7" id="KW-0325">Glycoprotein</keyword>
<proteinExistence type="predicted"/>
<name>A0A2I0TAZ2_LIMLA</name>
<dbReference type="GO" id="GO:0005886">
    <property type="term" value="C:plasma membrane"/>
    <property type="evidence" value="ECO:0007669"/>
    <property type="project" value="UniProtKB-SubCell"/>
</dbReference>
<gene>
    <name evidence="9" type="ORF">llap_18732</name>
</gene>
<evidence type="ECO:0000256" key="8">
    <source>
        <dbReference type="ARBA" id="ARBA00023224"/>
    </source>
</evidence>
<reference evidence="10" key="2">
    <citation type="submission" date="2017-12" db="EMBL/GenBank/DDBJ databases">
        <title>Genome sequence of the Bar-tailed Godwit (Limosa lapponica baueri).</title>
        <authorList>
            <person name="Lima N.C.B."/>
            <person name="Parody-Merino A.M."/>
            <person name="Battley P.F."/>
            <person name="Fidler A.E."/>
            <person name="Prosdocimi F."/>
        </authorList>
    </citation>
    <scope>NUCLEOTIDE SEQUENCE [LARGE SCALE GENOMIC DNA]</scope>
</reference>
<dbReference type="GO" id="GO:0009755">
    <property type="term" value="P:hormone-mediated signaling pathway"/>
    <property type="evidence" value="ECO:0007669"/>
    <property type="project" value="TreeGrafter"/>
</dbReference>
<organism evidence="9 10">
    <name type="scientific">Limosa lapponica baueri</name>
    <dbReference type="NCBI Taxonomy" id="1758121"/>
    <lineage>
        <taxon>Eukaryota</taxon>
        <taxon>Metazoa</taxon>
        <taxon>Chordata</taxon>
        <taxon>Craniata</taxon>
        <taxon>Vertebrata</taxon>
        <taxon>Euteleostomi</taxon>
        <taxon>Archelosauria</taxon>
        <taxon>Archosauria</taxon>
        <taxon>Dinosauria</taxon>
        <taxon>Saurischia</taxon>
        <taxon>Theropoda</taxon>
        <taxon>Coelurosauria</taxon>
        <taxon>Aves</taxon>
        <taxon>Neognathae</taxon>
        <taxon>Neoaves</taxon>
        <taxon>Charadriiformes</taxon>
        <taxon>Scolopacidae</taxon>
        <taxon>Limosa</taxon>
    </lineage>
</organism>
<evidence type="ECO:0000256" key="6">
    <source>
        <dbReference type="ARBA" id="ARBA00023170"/>
    </source>
</evidence>
<evidence type="ECO:0000256" key="3">
    <source>
        <dbReference type="ARBA" id="ARBA00022729"/>
    </source>
</evidence>
<reference evidence="10" key="1">
    <citation type="submission" date="2017-11" db="EMBL/GenBank/DDBJ databases">
        <authorList>
            <person name="Lima N.C."/>
            <person name="Parody-Merino A.M."/>
            <person name="Battley P.F."/>
            <person name="Fidler A.E."/>
            <person name="Prosdocimi F."/>
        </authorList>
    </citation>
    <scope>NUCLEOTIDE SEQUENCE [LARGE SCALE GENOMIC DNA]</scope>
</reference>
<keyword evidence="6 9" id="KW-0675">Receptor</keyword>
<dbReference type="GO" id="GO:0007189">
    <property type="term" value="P:adenylate cyclase-activating G protein-coupled receptor signaling pathway"/>
    <property type="evidence" value="ECO:0007669"/>
    <property type="project" value="TreeGrafter"/>
</dbReference>
<protein>
    <submittedName>
        <fullName evidence="9">Thyrotropin receptor isoform x3</fullName>
    </submittedName>
</protein>
<dbReference type="InterPro" id="IPR032675">
    <property type="entry name" value="LRR_dom_sf"/>
</dbReference>
<dbReference type="Gene3D" id="3.80.10.10">
    <property type="entry name" value="Ribonuclease Inhibitor"/>
    <property type="match status" value="1"/>
</dbReference>
<evidence type="ECO:0000256" key="2">
    <source>
        <dbReference type="ARBA" id="ARBA00022475"/>
    </source>
</evidence>
<evidence type="ECO:0000313" key="10">
    <source>
        <dbReference type="Proteomes" id="UP000233556"/>
    </source>
</evidence>
<accession>A0A2I0TAZ2</accession>
<dbReference type="GO" id="GO:0004996">
    <property type="term" value="F:thyroid-stimulating hormone receptor activity"/>
    <property type="evidence" value="ECO:0007669"/>
    <property type="project" value="InterPro"/>
</dbReference>
<dbReference type="InterPro" id="IPR002274">
    <property type="entry name" value="TSH_rcpt"/>
</dbReference>
<dbReference type="AlphaFoldDB" id="A0A2I0TAZ2"/>
<dbReference type="GO" id="GO:0008528">
    <property type="term" value="F:G protein-coupled peptide receptor activity"/>
    <property type="evidence" value="ECO:0007669"/>
    <property type="project" value="TreeGrafter"/>
</dbReference>
<evidence type="ECO:0000313" key="9">
    <source>
        <dbReference type="EMBL" id="PKU30964.1"/>
    </source>
</evidence>
<evidence type="ECO:0000256" key="4">
    <source>
        <dbReference type="ARBA" id="ARBA00023040"/>
    </source>
</evidence>
<keyword evidence="5" id="KW-1015">Disulfide bond</keyword>
<dbReference type="Proteomes" id="UP000233556">
    <property type="component" value="Unassembled WGS sequence"/>
</dbReference>
<keyword evidence="8" id="KW-0807">Transducer</keyword>
<evidence type="ECO:0000256" key="1">
    <source>
        <dbReference type="ARBA" id="ARBA00004651"/>
    </source>
</evidence>
<keyword evidence="3" id="KW-0732">Signal</keyword>
<keyword evidence="2" id="KW-0472">Membrane</keyword>
<dbReference type="OrthoDB" id="5981530at2759"/>